<dbReference type="GO" id="GO:0005737">
    <property type="term" value="C:cytoplasm"/>
    <property type="evidence" value="ECO:0007669"/>
    <property type="project" value="TreeGrafter"/>
</dbReference>
<dbReference type="AlphaFoldDB" id="A0A1S3UQQ3"/>
<accession>A0A1S3UQQ3</accession>
<dbReference type="GO" id="GO:0016279">
    <property type="term" value="F:protein-lysine N-methyltransferase activity"/>
    <property type="evidence" value="ECO:0007669"/>
    <property type="project" value="TreeGrafter"/>
</dbReference>
<evidence type="ECO:0000313" key="1">
    <source>
        <dbReference type="Proteomes" id="UP000087766"/>
    </source>
</evidence>
<reference evidence="1" key="1">
    <citation type="journal article" date="2014" name="Nat. Commun.">
        <title>Genome sequence of mungbean and insights into evolution within Vigna species.</title>
        <authorList>
            <person name="Kang Y.J."/>
            <person name="Kim S.K."/>
            <person name="Kim M.Y."/>
            <person name="Lestari P."/>
            <person name="Kim K.H."/>
            <person name="Ha B.K."/>
            <person name="Jun T.H."/>
            <person name="Hwang W.J."/>
            <person name="Lee T."/>
            <person name="Lee J."/>
            <person name="Shim S."/>
            <person name="Yoon M.Y."/>
            <person name="Jang Y.E."/>
            <person name="Han K.S."/>
            <person name="Taeprayoon P."/>
            <person name="Yoon N."/>
            <person name="Somta P."/>
            <person name="Tanya P."/>
            <person name="Kim K.S."/>
            <person name="Gwag J.G."/>
            <person name="Moon J.K."/>
            <person name="Lee Y.H."/>
            <person name="Park B.S."/>
            <person name="Bombarely A."/>
            <person name="Doyle J.J."/>
            <person name="Jackson S.A."/>
            <person name="Schafleitner R."/>
            <person name="Srinives P."/>
            <person name="Varshney R.K."/>
            <person name="Lee S.H."/>
        </authorList>
    </citation>
    <scope>NUCLEOTIDE SEQUENCE [LARGE SCALE GENOMIC DNA]</scope>
    <source>
        <strain evidence="1">cv. VC1973A</strain>
    </source>
</reference>
<dbReference type="GeneID" id="106767825"/>
<dbReference type="RefSeq" id="XP_014508264.1">
    <property type="nucleotide sequence ID" value="XM_014652778.2"/>
</dbReference>
<reference evidence="2" key="2">
    <citation type="submission" date="2025-08" db="UniProtKB">
        <authorList>
            <consortium name="RefSeq"/>
        </authorList>
    </citation>
    <scope>IDENTIFICATION</scope>
    <source>
        <tissue evidence="2">Leaf</tissue>
    </source>
</reference>
<sequence>MAGFRLQPENFDVSQQSRAVALVTSDLISDDNRSVAADSWSIKSEYVSTLDDDQLHANAAETLSNASLRANSDYCSDKDEPDSETISTMLVFQSHRDVAYADEPTNFRKYGHSGEVGFEVDVMEVVASWTKALCVEISQGRMLNDVDVVTAEASELDDKLSSNWSMLDIGTGNGLFLPELAKQGFSDLTTIFCSWSSIGARIKVSPGGRRRNLSWFLIWRMKEASGLDQQIQSAYPIQTTLWFFTPAHFALIKFYFLRTP</sequence>
<dbReference type="Proteomes" id="UP000087766">
    <property type="component" value="Chromosome 7"/>
</dbReference>
<dbReference type="OrthoDB" id="540004at2759"/>
<dbReference type="STRING" id="3916.A0A1S3UQQ3"/>
<gene>
    <name evidence="2" type="primary">LOC106767825</name>
</gene>
<organism evidence="1 2">
    <name type="scientific">Vigna radiata var. radiata</name>
    <name type="common">Mung bean</name>
    <name type="synonym">Phaseolus aureus</name>
    <dbReference type="NCBI Taxonomy" id="3916"/>
    <lineage>
        <taxon>Eukaryota</taxon>
        <taxon>Viridiplantae</taxon>
        <taxon>Streptophyta</taxon>
        <taxon>Embryophyta</taxon>
        <taxon>Tracheophyta</taxon>
        <taxon>Spermatophyta</taxon>
        <taxon>Magnoliopsida</taxon>
        <taxon>eudicotyledons</taxon>
        <taxon>Gunneridae</taxon>
        <taxon>Pentapetalae</taxon>
        <taxon>rosids</taxon>
        <taxon>fabids</taxon>
        <taxon>Fabales</taxon>
        <taxon>Fabaceae</taxon>
        <taxon>Papilionoideae</taxon>
        <taxon>50 kb inversion clade</taxon>
        <taxon>NPAAA clade</taxon>
        <taxon>indigoferoid/millettioid clade</taxon>
        <taxon>Phaseoleae</taxon>
        <taxon>Vigna</taxon>
    </lineage>
</organism>
<keyword evidence="1" id="KW-1185">Reference proteome</keyword>
<dbReference type="KEGG" id="vra:106767825"/>
<proteinExistence type="predicted"/>
<protein>
    <submittedName>
        <fullName evidence="2">Uncharacterized protein LOC106767825</fullName>
    </submittedName>
</protein>
<name>A0A1S3UQQ3_VIGRR</name>
<evidence type="ECO:0000313" key="2">
    <source>
        <dbReference type="RefSeq" id="XP_014508264.1"/>
    </source>
</evidence>
<dbReference type="PANTHER" id="PTHR12843">
    <property type="entry name" value="PROTEIN-LYSINE N-METHYLTRANSFERASE METTL10"/>
    <property type="match status" value="1"/>
</dbReference>
<dbReference type="PANTHER" id="PTHR12843:SF5">
    <property type="entry name" value="EEF1A LYSINE METHYLTRANSFERASE 2"/>
    <property type="match status" value="1"/>
</dbReference>